<keyword evidence="2" id="KW-0732">Signal</keyword>
<evidence type="ECO:0000313" key="3">
    <source>
        <dbReference type="EMBL" id="KAK7101430.1"/>
    </source>
</evidence>
<proteinExistence type="predicted"/>
<keyword evidence="1" id="KW-1133">Transmembrane helix</keyword>
<keyword evidence="1" id="KW-0472">Membrane</keyword>
<feature type="transmembrane region" description="Helical" evidence="1">
    <location>
        <begin position="68"/>
        <end position="89"/>
    </location>
</feature>
<dbReference type="EMBL" id="JBAMIC010000010">
    <property type="protein sequence ID" value="KAK7101430.1"/>
    <property type="molecule type" value="Genomic_DNA"/>
</dbReference>
<organism evidence="3 4">
    <name type="scientific">Littorina saxatilis</name>
    <dbReference type="NCBI Taxonomy" id="31220"/>
    <lineage>
        <taxon>Eukaryota</taxon>
        <taxon>Metazoa</taxon>
        <taxon>Spiralia</taxon>
        <taxon>Lophotrochozoa</taxon>
        <taxon>Mollusca</taxon>
        <taxon>Gastropoda</taxon>
        <taxon>Caenogastropoda</taxon>
        <taxon>Littorinimorpha</taxon>
        <taxon>Littorinoidea</taxon>
        <taxon>Littorinidae</taxon>
        <taxon>Littorina</taxon>
    </lineage>
</organism>
<dbReference type="AlphaFoldDB" id="A0AAN9B8S8"/>
<evidence type="ECO:0000313" key="4">
    <source>
        <dbReference type="Proteomes" id="UP001374579"/>
    </source>
</evidence>
<keyword evidence="1" id="KW-0812">Transmembrane</keyword>
<dbReference type="Proteomes" id="UP001374579">
    <property type="component" value="Unassembled WGS sequence"/>
</dbReference>
<gene>
    <name evidence="3" type="ORF">V1264_019815</name>
</gene>
<comment type="caution">
    <text evidence="3">The sequence shown here is derived from an EMBL/GenBank/DDBJ whole genome shotgun (WGS) entry which is preliminary data.</text>
</comment>
<evidence type="ECO:0000256" key="2">
    <source>
        <dbReference type="SAM" id="SignalP"/>
    </source>
</evidence>
<name>A0AAN9B8S8_9CAEN</name>
<feature type="chain" id="PRO_5042811847" evidence="2">
    <location>
        <begin position="24"/>
        <end position="139"/>
    </location>
</feature>
<keyword evidence="4" id="KW-1185">Reference proteome</keyword>
<accession>A0AAN9B8S8</accession>
<feature type="signal peptide" evidence="2">
    <location>
        <begin position="1"/>
        <end position="23"/>
    </location>
</feature>
<evidence type="ECO:0000256" key="1">
    <source>
        <dbReference type="SAM" id="Phobius"/>
    </source>
</evidence>
<protein>
    <submittedName>
        <fullName evidence="3">Uncharacterized protein</fullName>
    </submittedName>
</protein>
<reference evidence="3 4" key="1">
    <citation type="submission" date="2024-02" db="EMBL/GenBank/DDBJ databases">
        <title>Chromosome-scale genome assembly of the rough periwinkle Littorina saxatilis.</title>
        <authorList>
            <person name="De Jode A."/>
            <person name="Faria R."/>
            <person name="Formenti G."/>
            <person name="Sims Y."/>
            <person name="Smith T.P."/>
            <person name="Tracey A."/>
            <person name="Wood J.M.D."/>
            <person name="Zagrodzka Z.B."/>
            <person name="Johannesson K."/>
            <person name="Butlin R.K."/>
            <person name="Leder E.H."/>
        </authorList>
    </citation>
    <scope>NUCLEOTIDE SEQUENCE [LARGE SCALE GENOMIC DNA]</scope>
    <source>
        <strain evidence="3">Snail1</strain>
        <tissue evidence="3">Muscle</tissue>
    </source>
</reference>
<sequence length="139" mass="14852">MDYAKILFAVAVLMIIFPEDSVGQYQCTFNKETKYCCACCKKDCCNKPKSCVTPAPFNTESGSSDTPLIIGCVTAGLAVVAVIVALCCCCTKKQPQDDVEYISSTTSYSSKPLPAYSVSTFHASGAPTGRPDFLAPSLY</sequence>